<dbReference type="EMBL" id="QFPX01000015">
    <property type="protein sequence ID" value="PZQ53423.1"/>
    <property type="molecule type" value="Genomic_DNA"/>
</dbReference>
<evidence type="ECO:0000259" key="2">
    <source>
        <dbReference type="Pfam" id="PF03972"/>
    </source>
</evidence>
<dbReference type="GO" id="GO:0016829">
    <property type="term" value="F:lyase activity"/>
    <property type="evidence" value="ECO:0007669"/>
    <property type="project" value="InterPro"/>
</dbReference>
<comment type="similarity">
    <text evidence="1">Belongs to the PrpD family.</text>
</comment>
<dbReference type="InterPro" id="IPR045337">
    <property type="entry name" value="MmgE_PrpD_C"/>
</dbReference>
<accession>A0A2W5QFB3</accession>
<dbReference type="InterPro" id="IPR042188">
    <property type="entry name" value="MmgE/PrpD_sf_2"/>
</dbReference>
<dbReference type="InterPro" id="IPR042183">
    <property type="entry name" value="MmgE/PrpD_sf_1"/>
</dbReference>
<dbReference type="InterPro" id="IPR036148">
    <property type="entry name" value="MmgE/PrpD_sf"/>
</dbReference>
<dbReference type="Proteomes" id="UP000249082">
    <property type="component" value="Unassembled WGS sequence"/>
</dbReference>
<dbReference type="Gene3D" id="3.30.1330.120">
    <property type="entry name" value="2-methylcitrate dehydratase PrpD"/>
    <property type="match status" value="1"/>
</dbReference>
<dbReference type="Pfam" id="PF19305">
    <property type="entry name" value="MmgE_PrpD_C"/>
    <property type="match status" value="1"/>
</dbReference>
<evidence type="ECO:0000313" key="4">
    <source>
        <dbReference type="EMBL" id="PZQ53423.1"/>
    </source>
</evidence>
<gene>
    <name evidence="4" type="ORF">DI555_16555</name>
</gene>
<evidence type="ECO:0000259" key="3">
    <source>
        <dbReference type="Pfam" id="PF19305"/>
    </source>
</evidence>
<reference evidence="4 5" key="1">
    <citation type="submission" date="2017-08" db="EMBL/GenBank/DDBJ databases">
        <title>Infants hospitalized years apart are colonized by the same room-sourced microbial strains.</title>
        <authorList>
            <person name="Brooks B."/>
            <person name="Olm M.R."/>
            <person name="Firek B.A."/>
            <person name="Baker R."/>
            <person name="Thomas B.C."/>
            <person name="Morowitz M.J."/>
            <person name="Banfield J.F."/>
        </authorList>
    </citation>
    <scope>NUCLEOTIDE SEQUENCE [LARGE SCALE GENOMIC DNA]</scope>
    <source>
        <strain evidence="4">S2_005_002_R2_33</strain>
    </source>
</reference>
<dbReference type="AlphaFoldDB" id="A0A2W5QFB3"/>
<feature type="domain" description="MmgE/PrpD C-terminal" evidence="3">
    <location>
        <begin position="275"/>
        <end position="446"/>
    </location>
</feature>
<evidence type="ECO:0000313" key="5">
    <source>
        <dbReference type="Proteomes" id="UP000249082"/>
    </source>
</evidence>
<dbReference type="InterPro" id="IPR005656">
    <property type="entry name" value="MmgE_PrpD"/>
</dbReference>
<dbReference type="Gene3D" id="1.10.4100.10">
    <property type="entry name" value="2-methylcitrate dehydratase PrpD"/>
    <property type="match status" value="1"/>
</dbReference>
<dbReference type="SUPFAM" id="SSF103378">
    <property type="entry name" value="2-methylcitrate dehydratase PrpD"/>
    <property type="match status" value="1"/>
</dbReference>
<dbReference type="InterPro" id="IPR045336">
    <property type="entry name" value="MmgE_PrpD_N"/>
</dbReference>
<organism evidence="4 5">
    <name type="scientific">Novosphingobium pentaromativorans</name>
    <dbReference type="NCBI Taxonomy" id="205844"/>
    <lineage>
        <taxon>Bacteria</taxon>
        <taxon>Pseudomonadati</taxon>
        <taxon>Pseudomonadota</taxon>
        <taxon>Alphaproteobacteria</taxon>
        <taxon>Sphingomonadales</taxon>
        <taxon>Sphingomonadaceae</taxon>
        <taxon>Novosphingobium</taxon>
    </lineage>
</organism>
<evidence type="ECO:0000256" key="1">
    <source>
        <dbReference type="ARBA" id="ARBA00006174"/>
    </source>
</evidence>
<proteinExistence type="inferred from homology"/>
<dbReference type="PANTHER" id="PTHR16943:SF8">
    <property type="entry name" value="2-METHYLCITRATE DEHYDRATASE"/>
    <property type="match status" value="1"/>
</dbReference>
<dbReference type="PANTHER" id="PTHR16943">
    <property type="entry name" value="2-METHYLCITRATE DEHYDRATASE-RELATED"/>
    <property type="match status" value="1"/>
</dbReference>
<sequence length="466" mass="48972">MTDSHVVPASVLLTQPVSGWLDRWATFAVEQRAAALPRAVLDRTRLVLLDSIGVIAAGMQETDVAALVARRAQGGPASVIGSGASASEGEAAFLGGLAGTTLELDEGNQFARGHPAIHVVPAVLAAARDCAGMALLRALVLGYEIGSRIGIASRLRVTMHPHGTWGTVGAAVAAASLAGADSAGMANTINIAAGLGIATSRRTMLEGATVRNSFAGLSNQLGLLAWDMACAGIKGEADAVATVYGGIVAEDFSPDAMVEDLGKRWEIARNYFKMHAACRYTHASLDVLQTLVSGEGGRIDPDRIESIDVDTYIWAAQLDGPAPRTMLAGKFSIPFAIATTLVHGEASPEAFRPKALENPAILDLASRVRVREDSAMTSALPAERPARLAITLKDGRRLTGETRVNRGDTETPYAPDEILAKFRRLAHPVWGEAVSSAIERAVADLENAESCRSLMELLATPPSMTR</sequence>
<feature type="domain" description="MmgE/PrpD N-terminal" evidence="2">
    <location>
        <begin position="24"/>
        <end position="246"/>
    </location>
</feature>
<dbReference type="Pfam" id="PF03972">
    <property type="entry name" value="MmgE_PrpD_N"/>
    <property type="match status" value="1"/>
</dbReference>
<protein>
    <submittedName>
        <fullName evidence="4">2-methylcitrate dehydratase</fullName>
    </submittedName>
</protein>
<comment type="caution">
    <text evidence="4">The sequence shown here is derived from an EMBL/GenBank/DDBJ whole genome shotgun (WGS) entry which is preliminary data.</text>
</comment>
<name>A0A2W5QFB3_9SPHN</name>